<keyword evidence="2" id="KW-1185">Reference proteome</keyword>
<accession>A0ABR2EGN6</accession>
<evidence type="ECO:0000313" key="2">
    <source>
        <dbReference type="Proteomes" id="UP001472677"/>
    </source>
</evidence>
<sequence>MRYSIPLEAAVKQGVLEDAWTEPELKVVVICTSAFFGSSEKASVTTKSSNRWSRQVMDKGFMFGFDDQRNGTKGLYSELK</sequence>
<proteinExistence type="predicted"/>
<dbReference type="Proteomes" id="UP001472677">
    <property type="component" value="Unassembled WGS sequence"/>
</dbReference>
<name>A0ABR2EGN6_9ROSI</name>
<organism evidence="1 2">
    <name type="scientific">Hibiscus sabdariffa</name>
    <name type="common">roselle</name>
    <dbReference type="NCBI Taxonomy" id="183260"/>
    <lineage>
        <taxon>Eukaryota</taxon>
        <taxon>Viridiplantae</taxon>
        <taxon>Streptophyta</taxon>
        <taxon>Embryophyta</taxon>
        <taxon>Tracheophyta</taxon>
        <taxon>Spermatophyta</taxon>
        <taxon>Magnoliopsida</taxon>
        <taxon>eudicotyledons</taxon>
        <taxon>Gunneridae</taxon>
        <taxon>Pentapetalae</taxon>
        <taxon>rosids</taxon>
        <taxon>malvids</taxon>
        <taxon>Malvales</taxon>
        <taxon>Malvaceae</taxon>
        <taxon>Malvoideae</taxon>
        <taxon>Hibiscus</taxon>
    </lineage>
</organism>
<reference evidence="1 2" key="1">
    <citation type="journal article" date="2024" name="G3 (Bethesda)">
        <title>Genome assembly of Hibiscus sabdariffa L. provides insights into metabolisms of medicinal natural products.</title>
        <authorList>
            <person name="Kim T."/>
        </authorList>
    </citation>
    <scope>NUCLEOTIDE SEQUENCE [LARGE SCALE GENOMIC DNA]</scope>
    <source>
        <strain evidence="1">TK-2024</strain>
        <tissue evidence="1">Old leaves</tissue>
    </source>
</reference>
<protein>
    <submittedName>
        <fullName evidence="1">Uncharacterized protein</fullName>
    </submittedName>
</protein>
<dbReference type="EMBL" id="JBBPBM010000013">
    <property type="protein sequence ID" value="KAK8561149.1"/>
    <property type="molecule type" value="Genomic_DNA"/>
</dbReference>
<gene>
    <name evidence="1" type="ORF">V6N12_048224</name>
</gene>
<comment type="caution">
    <text evidence="1">The sequence shown here is derived from an EMBL/GenBank/DDBJ whole genome shotgun (WGS) entry which is preliminary data.</text>
</comment>
<evidence type="ECO:0000313" key="1">
    <source>
        <dbReference type="EMBL" id="KAK8561149.1"/>
    </source>
</evidence>